<organism evidence="2 3">
    <name type="scientific">Ectopseudomonas mendocina</name>
    <name type="common">Pseudomonas mendocina</name>
    <dbReference type="NCBI Taxonomy" id="300"/>
    <lineage>
        <taxon>Bacteria</taxon>
        <taxon>Pseudomonadati</taxon>
        <taxon>Pseudomonadota</taxon>
        <taxon>Gammaproteobacteria</taxon>
        <taxon>Pseudomonadales</taxon>
        <taxon>Pseudomonadaceae</taxon>
        <taxon>Ectopseudomonas</taxon>
    </lineage>
</organism>
<dbReference type="Gene3D" id="3.40.50.1820">
    <property type="entry name" value="alpha/beta hydrolase"/>
    <property type="match status" value="1"/>
</dbReference>
<evidence type="ECO:0000259" key="1">
    <source>
        <dbReference type="Pfam" id="PF00326"/>
    </source>
</evidence>
<protein>
    <submittedName>
        <fullName evidence="2">S9 family peptidase</fullName>
        <ecNumber evidence="2">3.4.-.-</ecNumber>
    </submittedName>
</protein>
<keyword evidence="3" id="KW-1185">Reference proteome</keyword>
<dbReference type="PANTHER" id="PTHR43056">
    <property type="entry name" value="PEPTIDASE S9 PROLYL OLIGOPEPTIDASE"/>
    <property type="match status" value="1"/>
</dbReference>
<dbReference type="Proteomes" id="UP001476583">
    <property type="component" value="Chromosome"/>
</dbReference>
<proteinExistence type="predicted"/>
<reference evidence="2 3" key="1">
    <citation type="submission" date="2024-03" db="EMBL/GenBank/DDBJ databases">
        <title>Complete genome of BD2.</title>
        <authorList>
            <person name="Cao G."/>
        </authorList>
    </citation>
    <scope>NUCLEOTIDE SEQUENCE [LARGE SCALE GENOMIC DNA]</scope>
    <source>
        <strain evidence="2 3">BD2</strain>
    </source>
</reference>
<dbReference type="InterPro" id="IPR029058">
    <property type="entry name" value="AB_hydrolase_fold"/>
</dbReference>
<accession>A0ABZ2RKC1</accession>
<sequence length="620" mass="68960">MRAPYGHWQSGWSSADAASANRDFAELRVGLGGVVWSLFDPADASTRLWHWTPQHLQCLTPDQYSIRSRVYEYGGGAFCLADNALAWVCEADQQLYWQPLEGAIKQLTQRSDCRYGDLAYDPYHGAVLAVEESREDNKGVHRLVAISCDDGVRTVLVEGADFYAAPTLSQDGQRLAWIEWDRPYQPWLATRLCVAQRQADGSWSAKQVVAGQALDQSIQQPAFDAQQRLLALTDRNGYWQPWQETRAGSGELQPLNSRATDHAGAPWQLGARNYQPLHNGLLLSGFDAGFAWLAEREPQSGREYRMAMDYSRFRQLAADEQHFYAIAASPVTGSEVLAIDRISHEVRVLASVGCNLPAAEISQPQRMLYLSGADETCYGFFYAPHNCGYSAEGDEKPPLVIFLHGGPTSACYPVFDPRIQFWTQRGFAVADINYRGSTGYGRAYRLRLRGSWGEVDVQDAEAAVRHLAQAGLIDPKRAFIRGGSAGGYTALCGLAFTEAFCGGASLYGVSDPLSLRQVTHKFEADYLDWLIGDPERDAERYKARTPLLHAERIHTPVIFFQGALDAVVLPEQTASMVAALETQQVQVECHVFPEERHGFRQAANLAFALDAELAFYRRLL</sequence>
<dbReference type="SUPFAM" id="SSF69322">
    <property type="entry name" value="Tricorn protease domain 2"/>
    <property type="match status" value="1"/>
</dbReference>
<keyword evidence="2" id="KW-0378">Hydrolase</keyword>
<dbReference type="InterPro" id="IPR050585">
    <property type="entry name" value="Xaa-Pro_dipeptidyl-ppase/CocE"/>
</dbReference>
<dbReference type="SUPFAM" id="SSF53474">
    <property type="entry name" value="alpha/beta-Hydrolases"/>
    <property type="match status" value="1"/>
</dbReference>
<dbReference type="EC" id="3.4.-.-" evidence="2"/>
<dbReference type="Pfam" id="PF00326">
    <property type="entry name" value="Peptidase_S9"/>
    <property type="match status" value="1"/>
</dbReference>
<name>A0ABZ2RKC1_ECTME</name>
<dbReference type="InterPro" id="IPR001375">
    <property type="entry name" value="Peptidase_S9_cat"/>
</dbReference>
<evidence type="ECO:0000313" key="2">
    <source>
        <dbReference type="EMBL" id="WXL27448.1"/>
    </source>
</evidence>
<dbReference type="GO" id="GO:0016787">
    <property type="term" value="F:hydrolase activity"/>
    <property type="evidence" value="ECO:0007669"/>
    <property type="project" value="UniProtKB-KW"/>
</dbReference>
<dbReference type="PANTHER" id="PTHR43056:SF5">
    <property type="entry name" value="PEPTIDASE S9 PROLYL OLIGOPEPTIDASE CATALYTIC DOMAIN-CONTAINING PROTEIN"/>
    <property type="match status" value="1"/>
</dbReference>
<dbReference type="EMBL" id="CP148074">
    <property type="protein sequence ID" value="WXL27448.1"/>
    <property type="molecule type" value="Genomic_DNA"/>
</dbReference>
<evidence type="ECO:0000313" key="3">
    <source>
        <dbReference type="Proteomes" id="UP001476583"/>
    </source>
</evidence>
<gene>
    <name evidence="2" type="ORF">WG219_08340</name>
</gene>
<feature type="domain" description="Peptidase S9 prolyl oligopeptidase catalytic" evidence="1">
    <location>
        <begin position="415"/>
        <end position="619"/>
    </location>
</feature>